<organism evidence="11 12">
    <name type="scientific">Chlorobaculum parvum (strain DSM 263 / NCIMB 8327)</name>
    <name type="common">Chlorobium vibrioforme subsp. thiosulfatophilum</name>
    <dbReference type="NCBI Taxonomy" id="517417"/>
    <lineage>
        <taxon>Bacteria</taxon>
        <taxon>Pseudomonadati</taxon>
        <taxon>Chlorobiota</taxon>
        <taxon>Chlorobiia</taxon>
        <taxon>Chlorobiales</taxon>
        <taxon>Chlorobiaceae</taxon>
        <taxon>Chlorobaculum</taxon>
    </lineage>
</organism>
<dbReference type="Gene3D" id="3.40.50.200">
    <property type="entry name" value="Peptidase S8/S53 domain"/>
    <property type="match status" value="1"/>
</dbReference>
<dbReference type="InterPro" id="IPR014755">
    <property type="entry name" value="Cu-Rt/internalin_Ig-like"/>
</dbReference>
<protein>
    <submittedName>
        <fullName evidence="11">Peptidase S8 and S53 subtilisin kexin sedolisin</fullName>
    </submittedName>
</protein>
<dbReference type="InterPro" id="IPR000209">
    <property type="entry name" value="Peptidase_S8/S53_dom"/>
</dbReference>
<dbReference type="InterPro" id="IPR015500">
    <property type="entry name" value="Peptidase_S8_subtilisin-rel"/>
</dbReference>
<keyword evidence="4 6" id="KW-0378">Hydrolase</keyword>
<dbReference type="Pfam" id="PF00082">
    <property type="entry name" value="Peptidase_S8"/>
    <property type="match status" value="1"/>
</dbReference>
<dbReference type="InterPro" id="IPR022398">
    <property type="entry name" value="Peptidase_S8_His-AS"/>
</dbReference>
<dbReference type="OrthoDB" id="9798386at2"/>
<feature type="active site" description="Charge relay system" evidence="6">
    <location>
        <position position="581"/>
    </location>
</feature>
<dbReference type="RefSeq" id="WP_012502904.1">
    <property type="nucleotide sequence ID" value="NC_011027.1"/>
</dbReference>
<dbReference type="InterPro" id="IPR032812">
    <property type="entry name" value="SbsA_Ig"/>
</dbReference>
<dbReference type="PRINTS" id="PR00723">
    <property type="entry name" value="SUBTILISIN"/>
</dbReference>
<evidence type="ECO:0000259" key="10">
    <source>
        <dbReference type="Pfam" id="PF13205"/>
    </source>
</evidence>
<dbReference type="AlphaFoldDB" id="B3QQ68"/>
<dbReference type="GO" id="GO:0006508">
    <property type="term" value="P:proteolysis"/>
    <property type="evidence" value="ECO:0007669"/>
    <property type="project" value="UniProtKB-KW"/>
</dbReference>
<dbReference type="STRING" id="517417.Cpar_1676"/>
<dbReference type="PROSITE" id="PS51892">
    <property type="entry name" value="SUBTILASE"/>
    <property type="match status" value="1"/>
</dbReference>
<evidence type="ECO:0000256" key="8">
    <source>
        <dbReference type="SAM" id="MobiDB-lite"/>
    </source>
</evidence>
<dbReference type="InterPro" id="IPR051048">
    <property type="entry name" value="Peptidase_S8/S53_subtilisin"/>
</dbReference>
<feature type="domain" description="Peptidase S8/S53" evidence="9">
    <location>
        <begin position="356"/>
        <end position="625"/>
    </location>
</feature>
<evidence type="ECO:0000256" key="5">
    <source>
        <dbReference type="ARBA" id="ARBA00022825"/>
    </source>
</evidence>
<dbReference type="HOGENOM" id="CLU_373725_0_0_10"/>
<evidence type="ECO:0000256" key="7">
    <source>
        <dbReference type="RuleBase" id="RU003355"/>
    </source>
</evidence>
<dbReference type="PROSITE" id="PS00138">
    <property type="entry name" value="SUBTILASE_SER"/>
    <property type="match status" value="1"/>
</dbReference>
<feature type="domain" description="SbsA Ig-like" evidence="10">
    <location>
        <begin position="182"/>
        <end position="292"/>
    </location>
</feature>
<keyword evidence="12" id="KW-1185">Reference proteome</keyword>
<sequence length="743" mass="76622">MNNKTLLNHQADAFQYLFAGAAPNEPDFSARGWSTSHFSSPVIDFPDDGELGIQKKPLPDPDVPTGDKTAPTVTSFEPSDNSSGVEVGSNITLTFSEDIQAGSGTITIRVDSSRGTIFESFDVSSSDNLTFSGSTLTINPTFDLDPETHYYVVLGRGSVEDLAGNDYAGTKTYDFTTEAGSDTDAPLVIDFSPADDSGNVAVGTNITLTFNEAIQAGSGTIEIHVDSPTGTVIESFDAATSSNLNFSGSTLTIDPTSDLANETHYYVTIGTDAVHDLAGNSYAGTTEYDFTTETAPDPVSWDPVSGHGLLNIDAMLEAATGQSIADAPLYGDGYDSWDWGLNDIQAPDAWQAGYTGEGIVVAVIDTGVLYTHSDLDANMWVNSGEIAGDGIDNDGNGYIDDVYGYDFINNDGDPIDDHGHGTHVAGIIAGEDDGTGVTGVAYDASIMAVKVLSSSGSGSFAAVADGIIYAVDNGADVINMSLGAYGAYSSDVYNAVSYALDHGVIVCMASGNDYETSPTYPGILAQTLGGIAVGAVNSSNVVASFSNDAGDTDPYDFVVAPGVSIYSSYYTGGYASMSGTSMATPYVAGAAALLLSAEADFASIWTVEELENILTNSADFLGTSALAASTGTESELGAASSANDFGLSTEAEFLGLVDAGIGHGNGVNAELPAGLTGALDFLLDGHEGVASKIQAALAHHFELGTEAYFHGLVDAAGNGNDAEQVGLTGVLDFVLDGQEVFAV</sequence>
<reference evidence="11" key="1">
    <citation type="submission" date="2008-06" db="EMBL/GenBank/DDBJ databases">
        <title>Complete sequence of Chlorobaculum parvum NCIB 8327.</title>
        <authorList>
            <consortium name="US DOE Joint Genome Institute"/>
            <person name="Lucas S."/>
            <person name="Copeland A."/>
            <person name="Lapidus A."/>
            <person name="Glavina del Rio T."/>
            <person name="Dalin E."/>
            <person name="Tice H."/>
            <person name="Bruce D."/>
            <person name="Goodwin L."/>
            <person name="Pitluck S."/>
            <person name="Schmutz J."/>
            <person name="Larimer F."/>
            <person name="Land M."/>
            <person name="Hauser L."/>
            <person name="Kyrpides N."/>
            <person name="Mikhailova N."/>
            <person name="Zhao F."/>
            <person name="Li T."/>
            <person name="Liu Z."/>
            <person name="Overmann J."/>
            <person name="Bryant D.A."/>
            <person name="Richardson P."/>
        </authorList>
    </citation>
    <scope>NUCLEOTIDE SEQUENCE [LARGE SCALE GENOMIC DNA]</scope>
    <source>
        <strain evidence="11">NCIB 8327</strain>
    </source>
</reference>
<evidence type="ECO:0000259" key="9">
    <source>
        <dbReference type="Pfam" id="PF00082"/>
    </source>
</evidence>
<accession>B3QQ68</accession>
<name>B3QQ68_CHLP8</name>
<evidence type="ECO:0000313" key="11">
    <source>
        <dbReference type="EMBL" id="ACF12071.1"/>
    </source>
</evidence>
<comment type="similarity">
    <text evidence="1 6 7">Belongs to the peptidase S8 family.</text>
</comment>
<evidence type="ECO:0000256" key="3">
    <source>
        <dbReference type="ARBA" id="ARBA00022729"/>
    </source>
</evidence>
<feature type="compositionally biased region" description="Polar residues" evidence="8">
    <location>
        <begin position="71"/>
        <end position="85"/>
    </location>
</feature>
<feature type="domain" description="SbsA Ig-like" evidence="10">
    <location>
        <begin position="67"/>
        <end position="177"/>
    </location>
</feature>
<evidence type="ECO:0000313" key="12">
    <source>
        <dbReference type="Proteomes" id="UP000008811"/>
    </source>
</evidence>
<dbReference type="KEGG" id="cpc:Cpar_1676"/>
<evidence type="ECO:0000256" key="1">
    <source>
        <dbReference type="ARBA" id="ARBA00011073"/>
    </source>
</evidence>
<feature type="region of interest" description="Disordered" evidence="8">
    <location>
        <begin position="49"/>
        <end position="85"/>
    </location>
</feature>
<dbReference type="InterPro" id="IPR023827">
    <property type="entry name" value="Peptidase_S8_Asp-AS"/>
</dbReference>
<dbReference type="InterPro" id="IPR023828">
    <property type="entry name" value="Peptidase_S8_Ser-AS"/>
</dbReference>
<dbReference type="PANTHER" id="PTHR43399:SF4">
    <property type="entry name" value="CELL WALL-ASSOCIATED PROTEASE"/>
    <property type="match status" value="1"/>
</dbReference>
<feature type="active site" description="Charge relay system" evidence="6">
    <location>
        <position position="420"/>
    </location>
</feature>
<keyword evidence="5 6" id="KW-0720">Serine protease</keyword>
<keyword evidence="2 6" id="KW-0645">Protease</keyword>
<gene>
    <name evidence="11" type="ordered locus">Cpar_1676</name>
</gene>
<evidence type="ECO:0000256" key="6">
    <source>
        <dbReference type="PROSITE-ProRule" id="PRU01240"/>
    </source>
</evidence>
<feature type="active site" description="Charge relay system" evidence="6">
    <location>
        <position position="365"/>
    </location>
</feature>
<dbReference type="Gene3D" id="2.60.40.1220">
    <property type="match status" value="2"/>
</dbReference>
<dbReference type="Proteomes" id="UP000008811">
    <property type="component" value="Chromosome"/>
</dbReference>
<dbReference type="PANTHER" id="PTHR43399">
    <property type="entry name" value="SUBTILISIN-RELATED"/>
    <property type="match status" value="1"/>
</dbReference>
<dbReference type="Pfam" id="PF13205">
    <property type="entry name" value="Big_5"/>
    <property type="match status" value="2"/>
</dbReference>
<dbReference type="InterPro" id="IPR036852">
    <property type="entry name" value="Peptidase_S8/S53_dom_sf"/>
</dbReference>
<proteinExistence type="inferred from homology"/>
<dbReference type="SUPFAM" id="SSF52743">
    <property type="entry name" value="Subtilisin-like"/>
    <property type="match status" value="1"/>
</dbReference>
<evidence type="ECO:0000256" key="2">
    <source>
        <dbReference type="ARBA" id="ARBA00022670"/>
    </source>
</evidence>
<dbReference type="PROSITE" id="PS00137">
    <property type="entry name" value="SUBTILASE_HIS"/>
    <property type="match status" value="1"/>
</dbReference>
<dbReference type="GO" id="GO:0004252">
    <property type="term" value="F:serine-type endopeptidase activity"/>
    <property type="evidence" value="ECO:0007669"/>
    <property type="project" value="UniProtKB-UniRule"/>
</dbReference>
<dbReference type="eggNOG" id="COG1404">
    <property type="taxonomic scope" value="Bacteria"/>
</dbReference>
<keyword evidence="3" id="KW-0732">Signal</keyword>
<evidence type="ECO:0000256" key="4">
    <source>
        <dbReference type="ARBA" id="ARBA00022801"/>
    </source>
</evidence>
<dbReference type="PROSITE" id="PS00136">
    <property type="entry name" value="SUBTILASE_ASP"/>
    <property type="match status" value="1"/>
</dbReference>
<dbReference type="EMBL" id="CP001099">
    <property type="protein sequence ID" value="ACF12071.1"/>
    <property type="molecule type" value="Genomic_DNA"/>
</dbReference>